<dbReference type="PANTHER" id="PTHR10485">
    <property type="entry name" value="MITOCHONDRIAL IMPORT INNER MEMBRANE TRANSLOCASE SUBUNIT TIM-17"/>
    <property type="match status" value="1"/>
</dbReference>
<evidence type="ECO:0000256" key="6">
    <source>
        <dbReference type="ARBA" id="ARBA00022927"/>
    </source>
</evidence>
<feature type="compositionally biased region" description="Polar residues" evidence="11">
    <location>
        <begin position="124"/>
        <end position="137"/>
    </location>
</feature>
<dbReference type="GO" id="GO:0008320">
    <property type="term" value="F:protein transmembrane transporter activity"/>
    <property type="evidence" value="ECO:0007669"/>
    <property type="project" value="TreeGrafter"/>
</dbReference>
<name>C1FEL5_MICCC</name>
<reference evidence="12 13" key="1">
    <citation type="journal article" date="2009" name="Science">
        <title>Green evolution and dynamic adaptations revealed by genomes of the marine picoeukaryotes Micromonas.</title>
        <authorList>
            <person name="Worden A.Z."/>
            <person name="Lee J.H."/>
            <person name="Mock T."/>
            <person name="Rouze P."/>
            <person name="Simmons M.P."/>
            <person name="Aerts A.L."/>
            <person name="Allen A.E."/>
            <person name="Cuvelier M.L."/>
            <person name="Derelle E."/>
            <person name="Everett M.V."/>
            <person name="Foulon E."/>
            <person name="Grimwood J."/>
            <person name="Gundlach H."/>
            <person name="Henrissat B."/>
            <person name="Napoli C."/>
            <person name="McDonald S.M."/>
            <person name="Parker M.S."/>
            <person name="Rombauts S."/>
            <person name="Salamov A."/>
            <person name="Von Dassow P."/>
            <person name="Badger J.H."/>
            <person name="Coutinho P.M."/>
            <person name="Demir E."/>
            <person name="Dubchak I."/>
            <person name="Gentemann C."/>
            <person name="Eikrem W."/>
            <person name="Gready J.E."/>
            <person name="John U."/>
            <person name="Lanier W."/>
            <person name="Lindquist E.A."/>
            <person name="Lucas S."/>
            <person name="Mayer K.F."/>
            <person name="Moreau H."/>
            <person name="Not F."/>
            <person name="Otillar R."/>
            <person name="Panaud O."/>
            <person name="Pangilinan J."/>
            <person name="Paulsen I."/>
            <person name="Piegu B."/>
            <person name="Poliakov A."/>
            <person name="Robbens S."/>
            <person name="Schmutz J."/>
            <person name="Toulza E."/>
            <person name="Wyss T."/>
            <person name="Zelensky A."/>
            <person name="Zhou K."/>
            <person name="Armbrust E.V."/>
            <person name="Bhattacharya D."/>
            <person name="Goodenough U.W."/>
            <person name="Van de Peer Y."/>
            <person name="Grigoriev I.V."/>
        </authorList>
    </citation>
    <scope>NUCLEOTIDE SEQUENCE [LARGE SCALE GENOMIC DNA]</scope>
    <source>
        <strain evidence="13">RCC299 / NOUM17</strain>
    </source>
</reference>
<feature type="compositionally biased region" description="Polar residues" evidence="11">
    <location>
        <begin position="145"/>
        <end position="158"/>
    </location>
</feature>
<keyword evidence="3" id="KW-0813">Transport</keyword>
<keyword evidence="6" id="KW-0653">Protein transport</keyword>
<dbReference type="eggNOG" id="KOG1652">
    <property type="taxonomic scope" value="Eukaryota"/>
</dbReference>
<comment type="similarity">
    <text evidence="2">Belongs to the Tim17/Tim22/Tim23 family.</text>
</comment>
<evidence type="ECO:0000256" key="9">
    <source>
        <dbReference type="ARBA" id="ARBA00023128"/>
    </source>
</evidence>
<evidence type="ECO:0000256" key="3">
    <source>
        <dbReference type="ARBA" id="ARBA00022448"/>
    </source>
</evidence>
<dbReference type="Proteomes" id="UP000002009">
    <property type="component" value="Chromosome 1"/>
</dbReference>
<proteinExistence type="inferred from homology"/>
<dbReference type="KEGG" id="mis:MICPUN_93255"/>
<dbReference type="EMBL" id="CP001574">
    <property type="protein sequence ID" value="ACO68979.1"/>
    <property type="molecule type" value="Genomic_DNA"/>
</dbReference>
<keyword evidence="7" id="KW-1133">Transmembrane helix</keyword>
<keyword evidence="10" id="KW-0472">Membrane</keyword>
<evidence type="ECO:0000256" key="11">
    <source>
        <dbReference type="SAM" id="MobiDB-lite"/>
    </source>
</evidence>
<keyword evidence="8" id="KW-0811">Translocation</keyword>
<accession>C1FEL5</accession>
<evidence type="ECO:0000256" key="8">
    <source>
        <dbReference type="ARBA" id="ARBA00023010"/>
    </source>
</evidence>
<evidence type="ECO:0000256" key="2">
    <source>
        <dbReference type="ARBA" id="ARBA00008444"/>
    </source>
</evidence>
<dbReference type="RefSeq" id="XP_002507721.1">
    <property type="nucleotide sequence ID" value="XM_002507675.1"/>
</dbReference>
<evidence type="ECO:0000313" key="12">
    <source>
        <dbReference type="EMBL" id="ACO68979.1"/>
    </source>
</evidence>
<organism evidence="12 13">
    <name type="scientific">Micromonas commoda (strain RCC299 / NOUM17 / CCMP2709)</name>
    <name type="common">Picoplanktonic green alga</name>
    <dbReference type="NCBI Taxonomy" id="296587"/>
    <lineage>
        <taxon>Eukaryota</taxon>
        <taxon>Viridiplantae</taxon>
        <taxon>Chlorophyta</taxon>
        <taxon>Mamiellophyceae</taxon>
        <taxon>Mamiellales</taxon>
        <taxon>Mamiellaceae</taxon>
        <taxon>Micromonas</taxon>
    </lineage>
</organism>
<dbReference type="GO" id="GO:0005744">
    <property type="term" value="C:TIM23 mitochondrial import inner membrane translocase complex"/>
    <property type="evidence" value="ECO:0007669"/>
    <property type="project" value="TreeGrafter"/>
</dbReference>
<evidence type="ECO:0000256" key="7">
    <source>
        <dbReference type="ARBA" id="ARBA00022989"/>
    </source>
</evidence>
<dbReference type="STRING" id="296587.C1FEL5"/>
<evidence type="ECO:0000256" key="5">
    <source>
        <dbReference type="ARBA" id="ARBA00022792"/>
    </source>
</evidence>
<gene>
    <name evidence="12" type="ORF">MICPUN_93255</name>
</gene>
<dbReference type="GO" id="GO:0030150">
    <property type="term" value="P:protein import into mitochondrial matrix"/>
    <property type="evidence" value="ECO:0007669"/>
    <property type="project" value="TreeGrafter"/>
</dbReference>
<dbReference type="PANTHER" id="PTHR10485:SF0">
    <property type="entry name" value="AT05822P-RELATED"/>
    <property type="match status" value="1"/>
</dbReference>
<evidence type="ECO:0000313" key="13">
    <source>
        <dbReference type="Proteomes" id="UP000002009"/>
    </source>
</evidence>
<dbReference type="InParanoid" id="C1FEL5"/>
<dbReference type="FunCoup" id="C1FEL5">
    <property type="interactions" value="1766"/>
</dbReference>
<keyword evidence="4" id="KW-0812">Transmembrane</keyword>
<dbReference type="Pfam" id="PF02466">
    <property type="entry name" value="Tim17"/>
    <property type="match status" value="1"/>
</dbReference>
<protein>
    <submittedName>
        <fullName evidence="12">Mitochondrial protein translocase family</fullName>
    </submittedName>
</protein>
<evidence type="ECO:0000256" key="1">
    <source>
        <dbReference type="ARBA" id="ARBA00004448"/>
    </source>
</evidence>
<keyword evidence="13" id="KW-1185">Reference proteome</keyword>
<comment type="subcellular location">
    <subcellularLocation>
        <location evidence="1">Mitochondrion inner membrane</location>
        <topology evidence="1">Multi-pass membrane protein</topology>
    </subcellularLocation>
</comment>
<dbReference type="GeneID" id="8250640"/>
<dbReference type="OMA" id="WEPCPWR"/>
<keyword evidence="5" id="KW-0999">Mitochondrion inner membrane</keyword>
<dbReference type="OrthoDB" id="2261329at2759"/>
<evidence type="ECO:0000256" key="10">
    <source>
        <dbReference type="ARBA" id="ARBA00023136"/>
    </source>
</evidence>
<sequence length="181" mass="18847">MGAVGGGAVNLFKGIYNSPSGRRLPAGFDAIRREAPKIGGSFAVWGGLFSAFDCTLVALRHKEDPWNPILSGALTGGVLQVRYGFSSAARSAAFGGLLLGLIEGVSIMLNRMTAPLPEQSVSLDTLSETSTSGSKVENVSDIKSGGSQPASIDTTSRPETGDTWGSAFGAFRQHKERANAK</sequence>
<evidence type="ECO:0000256" key="4">
    <source>
        <dbReference type="ARBA" id="ARBA00022692"/>
    </source>
</evidence>
<dbReference type="AlphaFoldDB" id="C1FEL5"/>
<keyword evidence="9" id="KW-0496">Mitochondrion</keyword>
<feature type="region of interest" description="Disordered" evidence="11">
    <location>
        <begin position="124"/>
        <end position="169"/>
    </location>
</feature>